<evidence type="ECO:0000256" key="1">
    <source>
        <dbReference type="SAM" id="MobiDB-lite"/>
    </source>
</evidence>
<dbReference type="EMBL" id="CP008889">
    <property type="protein sequence ID" value="AIF39734.1"/>
    <property type="molecule type" value="Genomic_DNA"/>
</dbReference>
<feature type="region of interest" description="Disordered" evidence="1">
    <location>
        <begin position="1"/>
        <end position="21"/>
    </location>
</feature>
<gene>
    <name evidence="2" type="ORF">HX89_00510</name>
</gene>
<evidence type="ECO:0000313" key="3">
    <source>
        <dbReference type="Proteomes" id="UP000027986"/>
    </source>
</evidence>
<feature type="compositionally biased region" description="Basic and acidic residues" evidence="1">
    <location>
        <begin position="1"/>
        <end position="10"/>
    </location>
</feature>
<dbReference type="GeneID" id="41839760"/>
<dbReference type="KEGG" id="dni:HX89_00510"/>
<dbReference type="Proteomes" id="UP000027986">
    <property type="component" value="Chromosome"/>
</dbReference>
<protein>
    <submittedName>
        <fullName evidence="2">Uncharacterized protein</fullName>
    </submittedName>
</protein>
<evidence type="ECO:0000313" key="2">
    <source>
        <dbReference type="EMBL" id="AIF39734.1"/>
    </source>
</evidence>
<dbReference type="HOGENOM" id="CLU_1966955_0_0_11"/>
<proteinExistence type="predicted"/>
<accession>A0A075JCQ8</accession>
<sequence>MGWFSRDDARQQQPSGPTPGTVEAVEAALHPYVRWLRSLGAQVPGRAMVLCRLIGDHLEDVVADPSARLLDVQTLVTLERTASAHVPDTINAYLAARGVAGAQDMLIQQLTTIEHVASSAARRSIDNARDALEIQGAFLEEKFGHG</sequence>
<keyword evidence="3" id="KW-1185">Reference proteome</keyword>
<organism evidence="2 3">
    <name type="scientific">Dermacoccus nishinomiyaensis</name>
    <dbReference type="NCBI Taxonomy" id="1274"/>
    <lineage>
        <taxon>Bacteria</taxon>
        <taxon>Bacillati</taxon>
        <taxon>Actinomycetota</taxon>
        <taxon>Actinomycetes</taxon>
        <taxon>Micrococcales</taxon>
        <taxon>Dermacoccaceae</taxon>
        <taxon>Dermacoccus</taxon>
    </lineage>
</organism>
<reference evidence="2 3" key="1">
    <citation type="submission" date="2014-07" db="EMBL/GenBank/DDBJ databases">
        <title>Genome Sequencing of Dermacoccus nishinomiyaensis.</title>
        <authorList>
            <person name="Hong K.W."/>
            <person name="Chan K.G."/>
        </authorList>
    </citation>
    <scope>NUCLEOTIDE SEQUENCE [LARGE SCALE GENOMIC DNA]</scope>
    <source>
        <strain evidence="2 3">M25</strain>
    </source>
</reference>
<name>A0A075JCQ8_9MICO</name>
<dbReference type="RefSeq" id="WP_006944815.1">
    <property type="nucleotide sequence ID" value="NZ_CAKZHM010000135.1"/>
</dbReference>
<dbReference type="AlphaFoldDB" id="A0A075JCQ8"/>